<feature type="transmembrane region" description="Helical" evidence="9">
    <location>
        <begin position="276"/>
        <end position="297"/>
    </location>
</feature>
<evidence type="ECO:0000256" key="8">
    <source>
        <dbReference type="ARBA" id="ARBA00023136"/>
    </source>
</evidence>
<reference evidence="12 13" key="1">
    <citation type="submission" date="2020-04" db="EMBL/GenBank/DDBJ databases">
        <title>MicrobeNet Type strains.</title>
        <authorList>
            <person name="Nicholson A.C."/>
        </authorList>
    </citation>
    <scope>NUCLEOTIDE SEQUENCE [LARGE SCALE GENOMIC DNA]</scope>
    <source>
        <strain evidence="12 13">DSM 40738</strain>
    </source>
</reference>
<evidence type="ECO:0000256" key="5">
    <source>
        <dbReference type="ARBA" id="ARBA00022597"/>
    </source>
</evidence>
<dbReference type="Pfam" id="PF00528">
    <property type="entry name" value="BPD_transp_1"/>
    <property type="match status" value="1"/>
</dbReference>
<dbReference type="CDD" id="cd06261">
    <property type="entry name" value="TM_PBP2"/>
    <property type="match status" value="1"/>
</dbReference>
<dbReference type="InterPro" id="IPR035906">
    <property type="entry name" value="MetI-like_sf"/>
</dbReference>
<evidence type="ECO:0000256" key="6">
    <source>
        <dbReference type="ARBA" id="ARBA00022692"/>
    </source>
</evidence>
<comment type="caution">
    <text evidence="12">The sequence shown here is derived from an EMBL/GenBank/DDBJ whole genome shotgun (WGS) entry which is preliminary data.</text>
</comment>
<dbReference type="EMBL" id="JAAXOU010000072">
    <property type="protein sequence ID" value="NKY14351.1"/>
    <property type="molecule type" value="Genomic_DNA"/>
</dbReference>
<comment type="similarity">
    <text evidence="2">Belongs to the binding-protein-dependent transport system permease family. MalFG subfamily.</text>
</comment>
<organism evidence="12 13">
    <name type="scientific">Streptomyces somaliensis (strain ATCC 33201 / DSM 40738 / JCM 12659 / KCTC 9044 / NCTC 11332 / NRRL B-12077 / IP 733)</name>
    <dbReference type="NCBI Taxonomy" id="1134445"/>
    <lineage>
        <taxon>Bacteria</taxon>
        <taxon>Bacillati</taxon>
        <taxon>Actinomycetota</taxon>
        <taxon>Actinomycetes</taxon>
        <taxon>Kitasatosporales</taxon>
        <taxon>Streptomycetaceae</taxon>
        <taxon>Streptomyces</taxon>
    </lineage>
</organism>
<dbReference type="RefSeq" id="WP_168438576.1">
    <property type="nucleotide sequence ID" value="NZ_JAAXOU010000072.1"/>
</dbReference>
<evidence type="ECO:0000256" key="7">
    <source>
        <dbReference type="ARBA" id="ARBA00022989"/>
    </source>
</evidence>
<dbReference type="PANTHER" id="PTHR32243">
    <property type="entry name" value="MALTOSE TRANSPORT SYSTEM PERMEASE-RELATED"/>
    <property type="match status" value="1"/>
</dbReference>
<proteinExistence type="inferred from homology"/>
<dbReference type="SUPFAM" id="SSF161098">
    <property type="entry name" value="MetI-like"/>
    <property type="match status" value="1"/>
</dbReference>
<evidence type="ECO:0000256" key="9">
    <source>
        <dbReference type="RuleBase" id="RU363032"/>
    </source>
</evidence>
<protein>
    <submittedName>
        <fullName evidence="12">Carbohydrate ABC transporter permease</fullName>
    </submittedName>
</protein>
<keyword evidence="4" id="KW-1003">Cell membrane</keyword>
<feature type="transmembrane region" description="Helical" evidence="9">
    <location>
        <begin position="231"/>
        <end position="253"/>
    </location>
</feature>
<feature type="transmembrane region" description="Helical" evidence="9">
    <location>
        <begin position="142"/>
        <end position="162"/>
    </location>
</feature>
<dbReference type="PROSITE" id="PS50928">
    <property type="entry name" value="ABC_TM1"/>
    <property type="match status" value="1"/>
</dbReference>
<feature type="domain" description="ABC transmembrane type-1" evidence="11">
    <location>
        <begin position="106"/>
        <end position="297"/>
    </location>
</feature>
<keyword evidence="6 9" id="KW-0812">Transmembrane</keyword>
<evidence type="ECO:0000313" key="12">
    <source>
        <dbReference type="EMBL" id="NKY14351.1"/>
    </source>
</evidence>
<feature type="compositionally biased region" description="Low complexity" evidence="10">
    <location>
        <begin position="7"/>
        <end position="20"/>
    </location>
</feature>
<dbReference type="GO" id="GO:0015423">
    <property type="term" value="F:ABC-type maltose transporter activity"/>
    <property type="evidence" value="ECO:0007669"/>
    <property type="project" value="TreeGrafter"/>
</dbReference>
<evidence type="ECO:0000256" key="2">
    <source>
        <dbReference type="ARBA" id="ARBA00009047"/>
    </source>
</evidence>
<feature type="region of interest" description="Disordered" evidence="10">
    <location>
        <begin position="1"/>
        <end position="41"/>
    </location>
</feature>
<evidence type="ECO:0000256" key="3">
    <source>
        <dbReference type="ARBA" id="ARBA00022448"/>
    </source>
</evidence>
<gene>
    <name evidence="12" type="ORF">HGA06_09300</name>
</gene>
<keyword evidence="8 9" id="KW-0472">Membrane</keyword>
<feature type="transmembrane region" description="Helical" evidence="9">
    <location>
        <begin position="47"/>
        <end position="69"/>
    </location>
</feature>
<keyword evidence="3 9" id="KW-0813">Transport</keyword>
<evidence type="ECO:0000256" key="1">
    <source>
        <dbReference type="ARBA" id="ARBA00004651"/>
    </source>
</evidence>
<name>A0AA44DDU6_STRE0</name>
<evidence type="ECO:0000256" key="10">
    <source>
        <dbReference type="SAM" id="MobiDB-lite"/>
    </source>
</evidence>
<dbReference type="GO" id="GO:0005886">
    <property type="term" value="C:plasma membrane"/>
    <property type="evidence" value="ECO:0007669"/>
    <property type="project" value="UniProtKB-SubCell"/>
</dbReference>
<dbReference type="Proteomes" id="UP000570003">
    <property type="component" value="Unassembled WGS sequence"/>
</dbReference>
<dbReference type="InterPro" id="IPR000515">
    <property type="entry name" value="MetI-like"/>
</dbReference>
<sequence>MSTLTEPRNNAPADRAAAGASGTGPGSGGARRRGVRGRGERSPLASAGLHGALVLACLTAVFPIAYMVFISLRGRNGWTTPTSAEGGLEIGNYAYVLGESEFPRWFANSVLVAAGTTVIGVLVAASTGYAISRMRFPGHRSLMWVLLVTQMFPVAVLIVALYNILGSLGLLDSYLGLILTYCSVSVPFCAWMMKGYFDTIPHEIDEAGRVDGLTPFGTFYRLVLPLAKPGLAVTAFYSFLTAWGEVAFARAFLSSDSMLTLSVGLQSFIGQHKAEWGYLTASAVMITIPAGLVFLLVQRNLVAGLTAGGTKG</sequence>
<feature type="transmembrane region" description="Helical" evidence="9">
    <location>
        <begin position="174"/>
        <end position="193"/>
    </location>
</feature>
<comment type="subcellular location">
    <subcellularLocation>
        <location evidence="1 9">Cell membrane</location>
        <topology evidence="1 9">Multi-pass membrane protein</topology>
    </subcellularLocation>
</comment>
<evidence type="ECO:0000259" key="11">
    <source>
        <dbReference type="PROSITE" id="PS50928"/>
    </source>
</evidence>
<dbReference type="GO" id="GO:0042956">
    <property type="term" value="P:maltodextrin transmembrane transport"/>
    <property type="evidence" value="ECO:0007669"/>
    <property type="project" value="TreeGrafter"/>
</dbReference>
<feature type="transmembrane region" description="Helical" evidence="9">
    <location>
        <begin position="105"/>
        <end position="130"/>
    </location>
</feature>
<evidence type="ECO:0000313" key="13">
    <source>
        <dbReference type="Proteomes" id="UP000570003"/>
    </source>
</evidence>
<keyword evidence="7 9" id="KW-1133">Transmembrane helix</keyword>
<evidence type="ECO:0000256" key="4">
    <source>
        <dbReference type="ARBA" id="ARBA00022475"/>
    </source>
</evidence>
<accession>A0AA44DDU6</accession>
<dbReference type="InterPro" id="IPR050901">
    <property type="entry name" value="BP-dep_ABC_trans_perm"/>
</dbReference>
<keyword evidence="13" id="KW-1185">Reference proteome</keyword>
<dbReference type="AlphaFoldDB" id="A0AA44DDU6"/>
<dbReference type="Gene3D" id="1.10.3720.10">
    <property type="entry name" value="MetI-like"/>
    <property type="match status" value="1"/>
</dbReference>
<dbReference type="PANTHER" id="PTHR32243:SF50">
    <property type="entry name" value="MALTOSE_MALTODEXTRIN TRANSPORT SYSTEM PERMEASE PROTEIN MALG"/>
    <property type="match status" value="1"/>
</dbReference>
<keyword evidence="5" id="KW-0762">Sugar transport</keyword>